<sequence>MSELAHLRLMAGYNSWMNQKLYDAAATLSRDELAADRGAFFGSLLGTLNHLVAGDTIWLRRFATHPARFGALDPVLALPAPGGLDAIHSTDLAVLGAHRRLLDQLIVSWTAQLAEADLGHVLHYANTKGIRSQKRFGDLLLHFFNHQTHHRGQASTLLSQAGVDLGVTDLLMLIENVADHGAPPAPP</sequence>
<keyword evidence="4" id="KW-1185">Reference proteome</keyword>
<reference evidence="3 4" key="1">
    <citation type="submission" date="2019-09" db="EMBL/GenBank/DDBJ databases">
        <title>Taxonomy of Antarctic Massilia spp.: description of Massilia rubra sp. nov., Massilia aquatica sp. nov., Massilia mucilaginosa sp. nov., Massilia frigida sp. nov. isolated from streams, lakes and regoliths.</title>
        <authorList>
            <person name="Holochova P."/>
            <person name="Sedlacek I."/>
            <person name="Kralova S."/>
            <person name="Maslanova I."/>
            <person name="Busse H.-J."/>
            <person name="Stankova E."/>
            <person name="Vrbovska V."/>
            <person name="Kovarovic V."/>
            <person name="Bartak M."/>
            <person name="Svec P."/>
            <person name="Pantucek R."/>
        </authorList>
    </citation>
    <scope>NUCLEOTIDE SEQUENCE [LARGE SCALE GENOMIC DNA]</scope>
    <source>
        <strain evidence="3 4">CCM 8693</strain>
    </source>
</reference>
<comment type="similarity">
    <text evidence="1">Belongs to the DinB family.</text>
</comment>
<dbReference type="PANTHER" id="PTHR37302:SF1">
    <property type="entry name" value="PROTEIN DINB"/>
    <property type="match status" value="1"/>
</dbReference>
<evidence type="ECO:0000313" key="4">
    <source>
        <dbReference type="Proteomes" id="UP000819052"/>
    </source>
</evidence>
<organism evidence="3 4">
    <name type="scientific">Massilia aquatica</name>
    <dbReference type="NCBI Taxonomy" id="2609000"/>
    <lineage>
        <taxon>Bacteria</taxon>
        <taxon>Pseudomonadati</taxon>
        <taxon>Pseudomonadota</taxon>
        <taxon>Betaproteobacteria</taxon>
        <taxon>Burkholderiales</taxon>
        <taxon>Oxalobacteraceae</taxon>
        <taxon>Telluria group</taxon>
        <taxon>Massilia</taxon>
    </lineage>
</organism>
<dbReference type="InterPro" id="IPR034660">
    <property type="entry name" value="DinB/YfiT-like"/>
</dbReference>
<dbReference type="Pfam" id="PF05163">
    <property type="entry name" value="DinB"/>
    <property type="match status" value="1"/>
</dbReference>
<dbReference type="Gene3D" id="1.20.120.450">
    <property type="entry name" value="dinb family like domain"/>
    <property type="match status" value="1"/>
</dbReference>
<dbReference type="InterPro" id="IPR007837">
    <property type="entry name" value="DinB"/>
</dbReference>
<comment type="caution">
    <text evidence="3">The sequence shown here is derived from an EMBL/GenBank/DDBJ whole genome shotgun (WGS) entry which is preliminary data.</text>
</comment>
<dbReference type="EMBL" id="VVIW01000027">
    <property type="protein sequence ID" value="NHZ44120.1"/>
    <property type="molecule type" value="Genomic_DNA"/>
</dbReference>
<name>A0ABX0MAC0_9BURK</name>
<proteinExistence type="inferred from homology"/>
<evidence type="ECO:0000256" key="1">
    <source>
        <dbReference type="ARBA" id="ARBA00008635"/>
    </source>
</evidence>
<gene>
    <name evidence="3" type="ORF">F1609_28720</name>
</gene>
<dbReference type="PANTHER" id="PTHR37302">
    <property type="entry name" value="SLR1116 PROTEIN"/>
    <property type="match status" value="1"/>
</dbReference>
<evidence type="ECO:0000256" key="2">
    <source>
        <dbReference type="ARBA" id="ARBA00022723"/>
    </source>
</evidence>
<evidence type="ECO:0000313" key="3">
    <source>
        <dbReference type="EMBL" id="NHZ44120.1"/>
    </source>
</evidence>
<dbReference type="SUPFAM" id="SSF109854">
    <property type="entry name" value="DinB/YfiT-like putative metalloenzymes"/>
    <property type="match status" value="1"/>
</dbReference>
<dbReference type="Proteomes" id="UP000819052">
    <property type="component" value="Unassembled WGS sequence"/>
</dbReference>
<accession>A0ABX0MAC0</accession>
<keyword evidence="2" id="KW-0479">Metal-binding</keyword>
<protein>
    <submittedName>
        <fullName evidence="3">Damage-inducible protein DinB</fullName>
    </submittedName>
</protein>